<dbReference type="AlphaFoldDB" id="A0A816MRE0"/>
<feature type="transmembrane region" description="Helical" evidence="1">
    <location>
        <begin position="6"/>
        <end position="29"/>
    </location>
</feature>
<reference evidence="2" key="1">
    <citation type="submission" date="2021-01" db="EMBL/GenBank/DDBJ databases">
        <authorList>
            <consortium name="Genoscope - CEA"/>
            <person name="William W."/>
        </authorList>
    </citation>
    <scope>NUCLEOTIDE SEQUENCE</scope>
</reference>
<protein>
    <submittedName>
        <fullName evidence="2">(rape) hypothetical protein</fullName>
    </submittedName>
</protein>
<gene>
    <name evidence="2" type="ORF">DARMORV10_C07P38460.1</name>
</gene>
<dbReference type="Proteomes" id="UP001295469">
    <property type="component" value="Chromosome C07"/>
</dbReference>
<sequence length="49" mass="5759">MLYSTFHLSPFLAISFNQAGVMALFSHFASKNLVQVLRHYTLRENRRNM</sequence>
<keyword evidence="1" id="KW-0812">Transmembrane</keyword>
<dbReference type="EMBL" id="HG994371">
    <property type="protein sequence ID" value="CAF2008805.1"/>
    <property type="molecule type" value="Genomic_DNA"/>
</dbReference>
<name>A0A816MRE0_BRANA</name>
<keyword evidence="1" id="KW-0472">Membrane</keyword>
<evidence type="ECO:0000256" key="1">
    <source>
        <dbReference type="SAM" id="Phobius"/>
    </source>
</evidence>
<proteinExistence type="predicted"/>
<evidence type="ECO:0000313" key="2">
    <source>
        <dbReference type="EMBL" id="CAF2008805.1"/>
    </source>
</evidence>
<organism evidence="2">
    <name type="scientific">Brassica napus</name>
    <name type="common">Rape</name>
    <dbReference type="NCBI Taxonomy" id="3708"/>
    <lineage>
        <taxon>Eukaryota</taxon>
        <taxon>Viridiplantae</taxon>
        <taxon>Streptophyta</taxon>
        <taxon>Embryophyta</taxon>
        <taxon>Tracheophyta</taxon>
        <taxon>Spermatophyta</taxon>
        <taxon>Magnoliopsida</taxon>
        <taxon>eudicotyledons</taxon>
        <taxon>Gunneridae</taxon>
        <taxon>Pentapetalae</taxon>
        <taxon>rosids</taxon>
        <taxon>malvids</taxon>
        <taxon>Brassicales</taxon>
        <taxon>Brassicaceae</taxon>
        <taxon>Brassiceae</taxon>
        <taxon>Brassica</taxon>
    </lineage>
</organism>
<accession>A0A816MRE0</accession>
<keyword evidence="1" id="KW-1133">Transmembrane helix</keyword>